<dbReference type="InterPro" id="IPR038538">
    <property type="entry name" value="MTERF_sf"/>
</dbReference>
<keyword evidence="3" id="KW-0809">Transit peptide</keyword>
<reference evidence="4 5" key="1">
    <citation type="submission" date="2018-06" db="EMBL/GenBank/DDBJ databases">
        <title>The Genome of Cuscuta australis (Dodder) Provides Insight into the Evolution of Plant Parasitism.</title>
        <authorList>
            <person name="Liu H."/>
        </authorList>
    </citation>
    <scope>NUCLEOTIDE SEQUENCE [LARGE SCALE GENOMIC DNA]</scope>
    <source>
        <strain evidence="5">cv. Yunnan</strain>
        <tissue evidence="4">Vines</tissue>
    </source>
</reference>
<dbReference type="SMART" id="SM00733">
    <property type="entry name" value="Mterf"/>
    <property type="match status" value="6"/>
</dbReference>
<comment type="similarity">
    <text evidence="1">Belongs to the mTERF family.</text>
</comment>
<evidence type="ECO:0000313" key="5">
    <source>
        <dbReference type="Proteomes" id="UP000249390"/>
    </source>
</evidence>
<keyword evidence="2" id="KW-0804">Transcription</keyword>
<organism evidence="4 5">
    <name type="scientific">Cuscuta australis</name>
    <dbReference type="NCBI Taxonomy" id="267555"/>
    <lineage>
        <taxon>Eukaryota</taxon>
        <taxon>Viridiplantae</taxon>
        <taxon>Streptophyta</taxon>
        <taxon>Embryophyta</taxon>
        <taxon>Tracheophyta</taxon>
        <taxon>Spermatophyta</taxon>
        <taxon>Magnoliopsida</taxon>
        <taxon>eudicotyledons</taxon>
        <taxon>Gunneridae</taxon>
        <taxon>Pentapetalae</taxon>
        <taxon>asterids</taxon>
        <taxon>lamiids</taxon>
        <taxon>Solanales</taxon>
        <taxon>Convolvulaceae</taxon>
        <taxon>Cuscuteae</taxon>
        <taxon>Cuscuta</taxon>
        <taxon>Cuscuta subgen. Grammica</taxon>
        <taxon>Cuscuta sect. Cleistogrammica</taxon>
    </lineage>
</organism>
<dbReference type="Proteomes" id="UP000249390">
    <property type="component" value="Unassembled WGS sequence"/>
</dbReference>
<evidence type="ECO:0000256" key="3">
    <source>
        <dbReference type="ARBA" id="ARBA00022946"/>
    </source>
</evidence>
<dbReference type="PANTHER" id="PTHR13068:SF231">
    <property type="entry name" value="TRANSCRIPTION TERMINATION FACTOR MTERF2, CHLOROPLASTIC-LIKE"/>
    <property type="match status" value="1"/>
</dbReference>
<accession>A0A328DMW3</accession>
<proteinExistence type="inferred from homology"/>
<dbReference type="GO" id="GO:0006353">
    <property type="term" value="P:DNA-templated transcription termination"/>
    <property type="evidence" value="ECO:0007669"/>
    <property type="project" value="UniProtKB-KW"/>
</dbReference>
<dbReference type="Pfam" id="PF02536">
    <property type="entry name" value="mTERF"/>
    <property type="match status" value="1"/>
</dbReference>
<dbReference type="InterPro" id="IPR003690">
    <property type="entry name" value="MTERF"/>
</dbReference>
<evidence type="ECO:0000313" key="4">
    <source>
        <dbReference type="EMBL" id="RAL47002.1"/>
    </source>
</evidence>
<protein>
    <submittedName>
        <fullName evidence="4">Uncharacterized protein</fullName>
    </submittedName>
</protein>
<comment type="caution">
    <text evidence="4">The sequence shown here is derived from an EMBL/GenBank/DDBJ whole genome shotgun (WGS) entry which is preliminary data.</text>
</comment>
<gene>
    <name evidence="4" type="ORF">DM860_017043</name>
</gene>
<evidence type="ECO:0000256" key="1">
    <source>
        <dbReference type="ARBA" id="ARBA00007692"/>
    </source>
</evidence>
<evidence type="ECO:0000256" key="2">
    <source>
        <dbReference type="ARBA" id="ARBA00022472"/>
    </source>
</evidence>
<keyword evidence="2" id="KW-0805">Transcription regulation</keyword>
<dbReference type="EMBL" id="NQVE01000119">
    <property type="protein sequence ID" value="RAL47002.1"/>
    <property type="molecule type" value="Genomic_DNA"/>
</dbReference>
<keyword evidence="5" id="KW-1185">Reference proteome</keyword>
<dbReference type="FunFam" id="1.25.70.10:FF:000001">
    <property type="entry name" value="Mitochondrial transcription termination factor-like"/>
    <property type="match status" value="1"/>
</dbReference>
<dbReference type="Gene3D" id="1.25.70.10">
    <property type="entry name" value="Transcription termination factor 3, mitochondrial"/>
    <property type="match status" value="1"/>
</dbReference>
<dbReference type="PANTHER" id="PTHR13068">
    <property type="entry name" value="CGI-12 PROTEIN-RELATED"/>
    <property type="match status" value="1"/>
</dbReference>
<dbReference type="GO" id="GO:0003676">
    <property type="term" value="F:nucleic acid binding"/>
    <property type="evidence" value="ECO:0007669"/>
    <property type="project" value="InterPro"/>
</dbReference>
<dbReference type="AlphaFoldDB" id="A0A328DMW3"/>
<name>A0A328DMW3_9ASTE</name>
<keyword evidence="2" id="KW-0806">Transcription termination</keyword>
<sequence>MFGLTLGSCWNGTGRELFFFSRSYCSTSTDGRETAPAPRSFLPEFLTDSLGFSLKESTSIASKVIKYSSRTRPVLVVDILKGTGLDSSEIRKCVSRFPRLLYFDVDKTLTPKFEFLQELGFSSSDLAHIIVKAAEIFSMGLDTNLRPNVASLLQVYGGNTEDLRRTVKSFPWMLCCRYLPENISYFKEIGFSIEQIRRFVSYRQRPSCYPTRWFQERVDILENDFGILRGSPKLFYGLYATCCASKSKMDKKVAIFRSFGWSESEIVTMFHTQPNYFAYSEANIQRKLDYYMNNLGLEPAYMSTRPFLTYSLEKRVIPRIEVVTNTLKEKKPSSFYSIICLTESNFEKKYLLPYKDVVPGIYESYKSKIG</sequence>